<evidence type="ECO:0000313" key="12">
    <source>
        <dbReference type="Proteomes" id="UP000435059"/>
    </source>
</evidence>
<dbReference type="InterPro" id="IPR011990">
    <property type="entry name" value="TPR-like_helical_dom_sf"/>
</dbReference>
<dbReference type="EMBL" id="QROO01000018">
    <property type="protein sequence ID" value="RHL36331.1"/>
    <property type="molecule type" value="Genomic_DNA"/>
</dbReference>
<evidence type="ECO:0000256" key="5">
    <source>
        <dbReference type="ARBA" id="ARBA00023237"/>
    </source>
</evidence>
<keyword evidence="5" id="KW-0998">Cell outer membrane</keyword>
<comment type="caution">
    <text evidence="10">The sequence shown here is derived from an EMBL/GenBank/DDBJ whole genome shotgun (WGS) entry which is preliminary data.</text>
</comment>
<evidence type="ECO:0000256" key="3">
    <source>
        <dbReference type="ARBA" id="ARBA00022729"/>
    </source>
</evidence>
<proteinExistence type="inferred from homology"/>
<keyword evidence="3 6" id="KW-0732">Signal</keyword>
<comment type="subcellular location">
    <subcellularLocation>
        <location evidence="1">Cell outer membrane</location>
    </subcellularLocation>
</comment>
<feature type="signal peptide" evidence="6">
    <location>
        <begin position="1"/>
        <end position="18"/>
    </location>
</feature>
<evidence type="ECO:0000259" key="8">
    <source>
        <dbReference type="Pfam" id="PF14322"/>
    </source>
</evidence>
<dbReference type="Pfam" id="PF14322">
    <property type="entry name" value="SusD-like_3"/>
    <property type="match status" value="1"/>
</dbReference>
<comment type="similarity">
    <text evidence="2">Belongs to the SusD family.</text>
</comment>
<feature type="domain" description="RagB/SusD" evidence="7">
    <location>
        <begin position="351"/>
        <end position="618"/>
    </location>
</feature>
<keyword evidence="4" id="KW-0472">Membrane</keyword>
<evidence type="ECO:0000313" key="10">
    <source>
        <dbReference type="EMBL" id="RHL36331.1"/>
    </source>
</evidence>
<sequence length="619" mass="70233">MKKVVFLCLFIAGTFAISSCTSNLEQVETINLDRETVFADSAYTARFLSQIYTNVGYDVKPNRYKTEFMGWVTQHGGLQTACDEAAYKVVSDVTNDVMFATGTINPVNVKEDDVWKIAYVNIRRANVFMRYVDGSPITKSVKQQYKAEARFLRAWYYAMLLRHYGGVPLIGDNIYEVDDDMKTSRDTYADCVEYIVNECELAARDLPNKFRGINTGRATAGSCKGLISRVRLYEASKLFNGSDFGKSAGFPKELIGHLEYNKERWKTAVDAALDVIKMNTFSIYSNHKDEKGNSEPGWGFYAIFHNNDFYNVSDAGDGITYPDGTYCEMLFEYRPTAAGKEREALFGPPSCGGDGNGGYVYHDLVEQFPMKDGKNIDDLTSKYTYNPLKPAEGRDPRLANTVVWHGSKLNSAGDRNHTIYTHVGAGSTSDAFGAGTPTGYYIRKFSHRGVAGNHWISTSQAFDLIRYSEILLNYAEAANEYYGPNHKEILDGHVVSPYEVLRTLRERAGIDPGSDGRYGLKEGIESDYEKMQEAIRLERRIELAFEGHRFFDVRRWMIAETTENQQMHGYKITRSTNGIEKGEKVKVRKHTFREAMYFFPIPYKETVKSDDLLQNPYYE</sequence>
<dbReference type="Proteomes" id="UP000435059">
    <property type="component" value="Unassembled WGS sequence"/>
</dbReference>
<dbReference type="Pfam" id="PF07980">
    <property type="entry name" value="SusD_RagB"/>
    <property type="match status" value="1"/>
</dbReference>
<evidence type="ECO:0000256" key="6">
    <source>
        <dbReference type="SAM" id="SignalP"/>
    </source>
</evidence>
<organism evidence="10 11">
    <name type="scientific">Bacteroides xylanisolvens</name>
    <dbReference type="NCBI Taxonomy" id="371601"/>
    <lineage>
        <taxon>Bacteria</taxon>
        <taxon>Pseudomonadati</taxon>
        <taxon>Bacteroidota</taxon>
        <taxon>Bacteroidia</taxon>
        <taxon>Bacteroidales</taxon>
        <taxon>Bacteroidaceae</taxon>
        <taxon>Bacteroides</taxon>
    </lineage>
</organism>
<name>A0A415KJB1_9BACE</name>
<dbReference type="AlphaFoldDB" id="A0A415KJB1"/>
<reference evidence="9 12" key="2">
    <citation type="journal article" date="2019" name="Nat. Med.">
        <title>A library of human gut bacterial isolates paired with longitudinal multiomics data enables mechanistic microbiome research.</title>
        <authorList>
            <person name="Poyet M."/>
            <person name="Groussin M."/>
            <person name="Gibbons S.M."/>
            <person name="Avila-Pacheco J."/>
            <person name="Jiang X."/>
            <person name="Kearney S.M."/>
            <person name="Perrotta A.R."/>
            <person name="Berdy B."/>
            <person name="Zhao S."/>
            <person name="Lieberman T.D."/>
            <person name="Swanson P.K."/>
            <person name="Smith M."/>
            <person name="Roesemann S."/>
            <person name="Alexander J.E."/>
            <person name="Rich S.A."/>
            <person name="Livny J."/>
            <person name="Vlamakis H."/>
            <person name="Clish C."/>
            <person name="Bullock K."/>
            <person name="Deik A."/>
            <person name="Scott J."/>
            <person name="Pierce K.A."/>
            <person name="Xavier R.J."/>
            <person name="Alm E.J."/>
        </authorList>
    </citation>
    <scope>NUCLEOTIDE SEQUENCE [LARGE SCALE GENOMIC DNA]</scope>
    <source>
        <strain evidence="9 12">BIOML-A74</strain>
    </source>
</reference>
<gene>
    <name evidence="10" type="ORF">DW027_14500</name>
    <name evidence="9" type="ORF">GA574_14995</name>
</gene>
<feature type="chain" id="PRO_5044602669" evidence="6">
    <location>
        <begin position="19"/>
        <end position="619"/>
    </location>
</feature>
<dbReference type="Gene3D" id="1.25.40.390">
    <property type="match status" value="1"/>
</dbReference>
<reference evidence="10 11" key="1">
    <citation type="submission" date="2018-08" db="EMBL/GenBank/DDBJ databases">
        <title>A genome reference for cultivated species of the human gut microbiota.</title>
        <authorList>
            <person name="Zou Y."/>
            <person name="Xue W."/>
            <person name="Luo G."/>
        </authorList>
    </citation>
    <scope>NUCLEOTIDE SEQUENCE [LARGE SCALE GENOMIC DNA]</scope>
    <source>
        <strain evidence="10 11">AF38-2</strain>
    </source>
</reference>
<feature type="domain" description="SusD-like N-terminal" evidence="8">
    <location>
        <begin position="92"/>
        <end position="232"/>
    </location>
</feature>
<dbReference type="PROSITE" id="PS51257">
    <property type="entry name" value="PROKAR_LIPOPROTEIN"/>
    <property type="match status" value="1"/>
</dbReference>
<evidence type="ECO:0000256" key="2">
    <source>
        <dbReference type="ARBA" id="ARBA00006275"/>
    </source>
</evidence>
<evidence type="ECO:0000256" key="4">
    <source>
        <dbReference type="ARBA" id="ARBA00023136"/>
    </source>
</evidence>
<dbReference type="Proteomes" id="UP000284495">
    <property type="component" value="Unassembled WGS sequence"/>
</dbReference>
<evidence type="ECO:0000313" key="11">
    <source>
        <dbReference type="Proteomes" id="UP000284495"/>
    </source>
</evidence>
<keyword evidence="12" id="KW-1185">Reference proteome</keyword>
<dbReference type="InterPro" id="IPR033985">
    <property type="entry name" value="SusD-like_N"/>
</dbReference>
<evidence type="ECO:0000313" key="9">
    <source>
        <dbReference type="EMBL" id="KAB6086293.1"/>
    </source>
</evidence>
<evidence type="ECO:0000259" key="7">
    <source>
        <dbReference type="Pfam" id="PF07980"/>
    </source>
</evidence>
<accession>A0A415KJB1</accession>
<evidence type="ECO:0000256" key="1">
    <source>
        <dbReference type="ARBA" id="ARBA00004442"/>
    </source>
</evidence>
<dbReference type="GO" id="GO:0009279">
    <property type="term" value="C:cell outer membrane"/>
    <property type="evidence" value="ECO:0007669"/>
    <property type="project" value="UniProtKB-SubCell"/>
</dbReference>
<protein>
    <submittedName>
        <fullName evidence="10">RagB/SusD family nutrient uptake outer membrane protein</fullName>
    </submittedName>
</protein>
<dbReference type="InterPro" id="IPR012944">
    <property type="entry name" value="SusD_RagB_dom"/>
</dbReference>
<dbReference type="RefSeq" id="WP_049701899.1">
    <property type="nucleotide sequence ID" value="NZ_CP103094.1"/>
</dbReference>
<dbReference type="SUPFAM" id="SSF48452">
    <property type="entry name" value="TPR-like"/>
    <property type="match status" value="1"/>
</dbReference>
<dbReference type="EMBL" id="WDES01000025">
    <property type="protein sequence ID" value="KAB6086293.1"/>
    <property type="molecule type" value="Genomic_DNA"/>
</dbReference>